<accession>A0A4U6XQY5</accession>
<protein>
    <submittedName>
        <fullName evidence="3">Putative 6-phosphogluconolactonase</fullName>
    </submittedName>
</protein>
<evidence type="ECO:0000256" key="2">
    <source>
        <dbReference type="SAM" id="Phobius"/>
    </source>
</evidence>
<comment type="similarity">
    <text evidence="1">Belongs to the cycloisomerase 2 family.</text>
</comment>
<evidence type="ECO:0000313" key="3">
    <source>
        <dbReference type="EMBL" id="TKW58201.1"/>
    </source>
</evidence>
<dbReference type="Pfam" id="PF10282">
    <property type="entry name" value="Lactonase"/>
    <property type="match status" value="1"/>
</dbReference>
<keyword evidence="2" id="KW-0472">Membrane</keyword>
<keyword evidence="4" id="KW-1185">Reference proteome</keyword>
<evidence type="ECO:0000313" key="4">
    <source>
        <dbReference type="Proteomes" id="UP000310108"/>
    </source>
</evidence>
<sequence>MSIKTRRRHRGTGGGGGGGGIQLLCYCLLKLSSFVIMLGSDKLPAAWLLAMMSAAPVTSTLLYAASHAGTVTTLDLQTSEAGTTLKAIASTTACAANPSWLTLDQSKSLLYCADRGLTNPNGTLFSFQKTENGTLVPLGSLPTIKGAVSSVVYGENGGGIALASYPASSFEVFSVEDPTDIKRLQSWTYTLDQAGPKPQQNAPHPHEAILDPTGRYVLVPDLGADLVRVFFIDQDSYRLSPVAPLSVAVGSGPRHARFLVTEEKKTYFFVLAELDNIVTTYEVKYGCSGTLSFEEVFSVGTHGPDNTVPAGASAAEIHISPDSEYLIVSSRNVNLFDIPNFDPNNSTAIRSDAIVSFRIDHQTGHLDFTQIFPSGGRIPRQFSINKAGTQLAVGLQQDGRAVIIDRDVSTGLLKGFAADISIAGEVVCVIFDE</sequence>
<reference evidence="3 4" key="1">
    <citation type="journal article" date="2019" name="PLoS ONE">
        <title>Comparative genome analysis indicates high evolutionary potential of pathogenicity genes in Colletotrichum tanaceti.</title>
        <authorList>
            <person name="Lelwala R.V."/>
            <person name="Korhonen P.K."/>
            <person name="Young N.D."/>
            <person name="Scott J.B."/>
            <person name="Ades P.A."/>
            <person name="Gasser R.B."/>
            <person name="Taylor P.W.J."/>
        </authorList>
    </citation>
    <scope>NUCLEOTIDE SEQUENCE [LARGE SCALE GENOMIC DNA]</scope>
    <source>
        <strain evidence="3">BRIP57314</strain>
    </source>
</reference>
<dbReference type="EMBL" id="PJEX01000028">
    <property type="protein sequence ID" value="TKW58201.1"/>
    <property type="molecule type" value="Genomic_DNA"/>
</dbReference>
<evidence type="ECO:0000256" key="1">
    <source>
        <dbReference type="ARBA" id="ARBA00005564"/>
    </source>
</evidence>
<dbReference type="STRING" id="1306861.A0A4U6XQY5"/>
<name>A0A4U6XQY5_9PEZI</name>
<dbReference type="PANTHER" id="PTHR30344:SF1">
    <property type="entry name" value="6-PHOSPHOGLUCONOLACTONASE"/>
    <property type="match status" value="1"/>
</dbReference>
<dbReference type="Proteomes" id="UP000310108">
    <property type="component" value="Unassembled WGS sequence"/>
</dbReference>
<dbReference type="InterPro" id="IPR015943">
    <property type="entry name" value="WD40/YVTN_repeat-like_dom_sf"/>
</dbReference>
<dbReference type="SUPFAM" id="SSF51004">
    <property type="entry name" value="C-terminal (heme d1) domain of cytochrome cd1-nitrite reductase"/>
    <property type="match status" value="1"/>
</dbReference>
<dbReference type="InterPro" id="IPR011048">
    <property type="entry name" value="Haem_d1_sf"/>
</dbReference>
<proteinExistence type="inferred from homology"/>
<keyword evidence="2" id="KW-0812">Transmembrane</keyword>
<keyword evidence="2" id="KW-1133">Transmembrane helix</keyword>
<dbReference type="InterPro" id="IPR050282">
    <property type="entry name" value="Cycloisomerase_2"/>
</dbReference>
<gene>
    <name evidence="3" type="ORF">CTA1_7568</name>
</gene>
<dbReference type="AlphaFoldDB" id="A0A4U6XQY5"/>
<dbReference type="Gene3D" id="2.130.10.10">
    <property type="entry name" value="YVTN repeat-like/Quinoprotein amine dehydrogenase"/>
    <property type="match status" value="1"/>
</dbReference>
<dbReference type="GO" id="GO:0017057">
    <property type="term" value="F:6-phosphogluconolactonase activity"/>
    <property type="evidence" value="ECO:0007669"/>
    <property type="project" value="TreeGrafter"/>
</dbReference>
<dbReference type="InterPro" id="IPR019405">
    <property type="entry name" value="Lactonase_7-beta_prop"/>
</dbReference>
<feature type="transmembrane region" description="Helical" evidence="2">
    <location>
        <begin position="21"/>
        <end position="39"/>
    </location>
</feature>
<dbReference type="PANTHER" id="PTHR30344">
    <property type="entry name" value="6-PHOSPHOGLUCONOLACTONASE-RELATED"/>
    <property type="match status" value="1"/>
</dbReference>
<comment type="caution">
    <text evidence="3">The sequence shown here is derived from an EMBL/GenBank/DDBJ whole genome shotgun (WGS) entry which is preliminary data.</text>
</comment>
<organism evidence="3 4">
    <name type="scientific">Colletotrichum tanaceti</name>
    <dbReference type="NCBI Taxonomy" id="1306861"/>
    <lineage>
        <taxon>Eukaryota</taxon>
        <taxon>Fungi</taxon>
        <taxon>Dikarya</taxon>
        <taxon>Ascomycota</taxon>
        <taxon>Pezizomycotina</taxon>
        <taxon>Sordariomycetes</taxon>
        <taxon>Hypocreomycetidae</taxon>
        <taxon>Glomerellales</taxon>
        <taxon>Glomerellaceae</taxon>
        <taxon>Colletotrichum</taxon>
        <taxon>Colletotrichum destructivum species complex</taxon>
    </lineage>
</organism>